<gene>
    <name evidence="2" type="ORF">OESDEN_05944</name>
</gene>
<proteinExistence type="predicted"/>
<dbReference type="EMBL" id="KN550451">
    <property type="protein sequence ID" value="KHJ94129.1"/>
    <property type="molecule type" value="Genomic_DNA"/>
</dbReference>
<dbReference type="AlphaFoldDB" id="A0A0B1TA95"/>
<name>A0A0B1TA95_OESDE</name>
<feature type="region of interest" description="Disordered" evidence="1">
    <location>
        <begin position="50"/>
        <end position="134"/>
    </location>
</feature>
<organism evidence="2 3">
    <name type="scientific">Oesophagostomum dentatum</name>
    <name type="common">Nodular worm</name>
    <dbReference type="NCBI Taxonomy" id="61180"/>
    <lineage>
        <taxon>Eukaryota</taxon>
        <taxon>Metazoa</taxon>
        <taxon>Ecdysozoa</taxon>
        <taxon>Nematoda</taxon>
        <taxon>Chromadorea</taxon>
        <taxon>Rhabditida</taxon>
        <taxon>Rhabditina</taxon>
        <taxon>Rhabditomorpha</taxon>
        <taxon>Strongyloidea</taxon>
        <taxon>Strongylidae</taxon>
        <taxon>Oesophagostomum</taxon>
    </lineage>
</organism>
<evidence type="ECO:0000256" key="1">
    <source>
        <dbReference type="SAM" id="MobiDB-lite"/>
    </source>
</evidence>
<evidence type="ECO:0000313" key="2">
    <source>
        <dbReference type="EMBL" id="KHJ94129.1"/>
    </source>
</evidence>
<reference evidence="2 3" key="1">
    <citation type="submission" date="2014-03" db="EMBL/GenBank/DDBJ databases">
        <title>Draft genome of the hookworm Oesophagostomum dentatum.</title>
        <authorList>
            <person name="Mitreva M."/>
        </authorList>
    </citation>
    <scope>NUCLEOTIDE SEQUENCE [LARGE SCALE GENOMIC DNA]</scope>
    <source>
        <strain evidence="2 3">OD-Hann</strain>
    </source>
</reference>
<sequence length="134" mass="15274">MIRFLYTSSNFRRLELGEEELLQGCEGVEGMDLALCIVDRFAADLQLKEGQRRSRLKKIQDAKKAEEKKKKGKSASGKSDQGPDPATKRAESSKDSNKSTDFSTARKNPAKKAYQENFLKRRLSQPYSQFHSRQ</sequence>
<keyword evidence="3" id="KW-1185">Reference proteome</keyword>
<evidence type="ECO:0000313" key="3">
    <source>
        <dbReference type="Proteomes" id="UP000053660"/>
    </source>
</evidence>
<dbReference type="Proteomes" id="UP000053660">
    <property type="component" value="Unassembled WGS sequence"/>
</dbReference>
<protein>
    <submittedName>
        <fullName evidence="2">Uncharacterized protein</fullName>
    </submittedName>
</protein>
<feature type="compositionally biased region" description="Polar residues" evidence="1">
    <location>
        <begin position="125"/>
        <end position="134"/>
    </location>
</feature>
<feature type="compositionally biased region" description="Basic and acidic residues" evidence="1">
    <location>
        <begin position="50"/>
        <end position="69"/>
    </location>
</feature>
<feature type="compositionally biased region" description="Basic and acidic residues" evidence="1">
    <location>
        <begin position="86"/>
        <end position="98"/>
    </location>
</feature>
<accession>A0A0B1TA95</accession>